<feature type="region of interest" description="Disordered" evidence="1">
    <location>
        <begin position="330"/>
        <end position="380"/>
    </location>
</feature>
<dbReference type="CDD" id="cd00096">
    <property type="entry name" value="Ig"/>
    <property type="match status" value="1"/>
</dbReference>
<comment type="caution">
    <text evidence="4">The sequence shown here is derived from an EMBL/GenBank/DDBJ whole genome shotgun (WGS) entry which is preliminary data.</text>
</comment>
<keyword evidence="2" id="KW-0472">Membrane</keyword>
<feature type="transmembrane region" description="Helical" evidence="2">
    <location>
        <begin position="226"/>
        <end position="247"/>
    </location>
</feature>
<dbReference type="InterPro" id="IPR036179">
    <property type="entry name" value="Ig-like_dom_sf"/>
</dbReference>
<sequence>MLIKLFVLTVLCINYVVVIDIASILKEKAKKAKSWLADANKFQYDIECNWLRAEERAIRVAERRCPPLPPTTTPLPTTTKKSFLPPWLLQRLKRRKKKAIFSIRTKRALMSAFSLGGMKSVEIDLEDKHDSHELISGVSLSLTCNEEMRKSWGNYVDTTVTWYVNNQLIQNRKLDWRVTISTEGILNIWPLLEEDVGNYECAVDGNILGSGLIHIVSKSEAVINGLYNYVYVAAFYIPAAIYAIVLISKDITKPPIKSKREDKMTAFLEEYVLKNGADVKENIAKIVYGDQFEERKAQITQTLAAGVGPDGQKLRGNRETIMTILAAPRSRGKAGAAGKRQQNEKQRRSAEIASAYRSVMPKVDPSRLENPFPREMQRPD</sequence>
<dbReference type="Gene3D" id="2.60.40.10">
    <property type="entry name" value="Immunoglobulins"/>
    <property type="match status" value="1"/>
</dbReference>
<dbReference type="InterPro" id="IPR013783">
    <property type="entry name" value="Ig-like_fold"/>
</dbReference>
<reference evidence="4 5" key="1">
    <citation type="submission" date="2023-08" db="EMBL/GenBank/DDBJ databases">
        <title>A Necator americanus chromosomal reference genome.</title>
        <authorList>
            <person name="Ilik V."/>
            <person name="Petrzelkova K.J."/>
            <person name="Pardy F."/>
            <person name="Fuh T."/>
            <person name="Niatou-Singa F.S."/>
            <person name="Gouil Q."/>
            <person name="Baker L."/>
            <person name="Ritchie M.E."/>
            <person name="Jex A.R."/>
            <person name="Gazzola D."/>
            <person name="Li H."/>
            <person name="Toshio Fujiwara R."/>
            <person name="Zhan B."/>
            <person name="Aroian R.V."/>
            <person name="Pafco B."/>
            <person name="Schwarz E.M."/>
        </authorList>
    </citation>
    <scope>NUCLEOTIDE SEQUENCE [LARGE SCALE GENOMIC DNA]</scope>
    <source>
        <strain evidence="4 5">Aroian</strain>
        <tissue evidence="4">Whole animal</tissue>
    </source>
</reference>
<accession>A0ABR1DAQ9</accession>
<dbReference type="Proteomes" id="UP001303046">
    <property type="component" value="Unassembled WGS sequence"/>
</dbReference>
<dbReference type="Pfam" id="PF00047">
    <property type="entry name" value="ig"/>
    <property type="match status" value="1"/>
</dbReference>
<dbReference type="InterPro" id="IPR007110">
    <property type="entry name" value="Ig-like_dom"/>
</dbReference>
<evidence type="ECO:0000313" key="5">
    <source>
        <dbReference type="Proteomes" id="UP001303046"/>
    </source>
</evidence>
<feature type="domain" description="Ig-like" evidence="3">
    <location>
        <begin position="137"/>
        <end position="203"/>
    </location>
</feature>
<evidence type="ECO:0000259" key="3">
    <source>
        <dbReference type="PROSITE" id="PS50835"/>
    </source>
</evidence>
<keyword evidence="2" id="KW-1133">Transmembrane helix</keyword>
<keyword evidence="2" id="KW-0812">Transmembrane</keyword>
<dbReference type="EMBL" id="JAVFWL010000004">
    <property type="protein sequence ID" value="KAK6747577.1"/>
    <property type="molecule type" value="Genomic_DNA"/>
</dbReference>
<dbReference type="SUPFAM" id="SSF48726">
    <property type="entry name" value="Immunoglobulin"/>
    <property type="match status" value="1"/>
</dbReference>
<dbReference type="InterPro" id="IPR013151">
    <property type="entry name" value="Immunoglobulin_dom"/>
</dbReference>
<evidence type="ECO:0000256" key="1">
    <source>
        <dbReference type="SAM" id="MobiDB-lite"/>
    </source>
</evidence>
<keyword evidence="5" id="KW-1185">Reference proteome</keyword>
<name>A0ABR1DAQ9_NECAM</name>
<organism evidence="4 5">
    <name type="scientific">Necator americanus</name>
    <name type="common">Human hookworm</name>
    <dbReference type="NCBI Taxonomy" id="51031"/>
    <lineage>
        <taxon>Eukaryota</taxon>
        <taxon>Metazoa</taxon>
        <taxon>Ecdysozoa</taxon>
        <taxon>Nematoda</taxon>
        <taxon>Chromadorea</taxon>
        <taxon>Rhabditida</taxon>
        <taxon>Rhabditina</taxon>
        <taxon>Rhabditomorpha</taxon>
        <taxon>Strongyloidea</taxon>
        <taxon>Ancylostomatidae</taxon>
        <taxon>Bunostominae</taxon>
        <taxon>Necator</taxon>
    </lineage>
</organism>
<evidence type="ECO:0000256" key="2">
    <source>
        <dbReference type="SAM" id="Phobius"/>
    </source>
</evidence>
<feature type="compositionally biased region" description="Basic and acidic residues" evidence="1">
    <location>
        <begin position="341"/>
        <end position="350"/>
    </location>
</feature>
<evidence type="ECO:0000313" key="4">
    <source>
        <dbReference type="EMBL" id="KAK6747577.1"/>
    </source>
</evidence>
<feature type="transmembrane region" description="Helical" evidence="2">
    <location>
        <begin position="6"/>
        <end position="25"/>
    </location>
</feature>
<dbReference type="PROSITE" id="PS50835">
    <property type="entry name" value="IG_LIKE"/>
    <property type="match status" value="1"/>
</dbReference>
<protein>
    <recommendedName>
        <fullName evidence="3">Ig-like domain-containing protein</fullName>
    </recommendedName>
</protein>
<proteinExistence type="predicted"/>
<gene>
    <name evidence="4" type="primary">Necator_chrIV.g13939</name>
    <name evidence="4" type="ORF">RB195_000647</name>
</gene>